<dbReference type="Proteomes" id="UP001217476">
    <property type="component" value="Chromosome"/>
</dbReference>
<sequence>MISKLIGLLDTIGDDTALIDCNGVGYLVQCSQRTLAALPAEGEKMAIMVETVVRQDMIRLYGFSDQAEKTWFNTLVGLQGVGAKVALAILSALSTDELASAVALRDTKSIGRAHGVGPRLASRIIADLDGKAPKGMGSETLDFQKSVGNGSVKTSAAEAISALTNLGYPRAKVSAALGKIVSAQGDDLPTEKLIRLGLKELAS</sequence>
<comment type="caution">
    <text evidence="6">Lacks conserved residue(s) required for the propagation of feature annotation.</text>
</comment>
<dbReference type="AlphaFoldDB" id="A0AAJ5VVN1"/>
<dbReference type="GO" id="GO:0005524">
    <property type="term" value="F:ATP binding"/>
    <property type="evidence" value="ECO:0007669"/>
    <property type="project" value="InterPro"/>
</dbReference>
<dbReference type="Pfam" id="PF01330">
    <property type="entry name" value="RuvA_N"/>
    <property type="match status" value="1"/>
</dbReference>
<evidence type="ECO:0000259" key="8">
    <source>
        <dbReference type="Pfam" id="PF07499"/>
    </source>
</evidence>
<reference evidence="9" key="1">
    <citation type="submission" date="2023-03" db="EMBL/GenBank/DDBJ databases">
        <title>Andean soil-derived lignocellulolytic bacterial consortium as a source of novel taxa and putative plastic-active enzymes.</title>
        <authorList>
            <person name="Diaz-Garcia L."/>
            <person name="Chuvochina M."/>
            <person name="Feuerriegel G."/>
            <person name="Bunk B."/>
            <person name="Sproer C."/>
            <person name="Streit W.R."/>
            <person name="Rodriguez L.M."/>
            <person name="Overmann J."/>
            <person name="Jimenez D.J."/>
        </authorList>
    </citation>
    <scope>NUCLEOTIDE SEQUENCE</scope>
    <source>
        <strain evidence="9">MAG 4196</strain>
    </source>
</reference>
<dbReference type="CDD" id="cd14332">
    <property type="entry name" value="UBA_RuvA_C"/>
    <property type="match status" value="1"/>
</dbReference>
<protein>
    <recommendedName>
        <fullName evidence="6">Holliday junction branch migration complex subunit RuvA</fullName>
    </recommendedName>
</protein>
<dbReference type="InterPro" id="IPR010994">
    <property type="entry name" value="RuvA_2-like"/>
</dbReference>
<name>A0AAJ5VVN1_9HYPH</name>
<dbReference type="GO" id="GO:0009378">
    <property type="term" value="F:four-way junction helicase activity"/>
    <property type="evidence" value="ECO:0007669"/>
    <property type="project" value="InterPro"/>
</dbReference>
<feature type="domain" description="DNA helicase Holliday junction RuvA type" evidence="7">
    <location>
        <begin position="1"/>
        <end position="62"/>
    </location>
</feature>
<comment type="domain">
    <text evidence="6">Has three domains with a flexible linker between the domains II and III and assumes an 'L' shape. Domain III is highly mobile and contacts RuvB.</text>
</comment>
<dbReference type="SUPFAM" id="SSF50249">
    <property type="entry name" value="Nucleic acid-binding proteins"/>
    <property type="match status" value="1"/>
</dbReference>
<feature type="region of interest" description="Domain III" evidence="6">
    <location>
        <begin position="155"/>
        <end position="203"/>
    </location>
</feature>
<comment type="similarity">
    <text evidence="6">Belongs to the RuvA family.</text>
</comment>
<dbReference type="Gene3D" id="1.10.150.20">
    <property type="entry name" value="5' to 3' exonuclease, C-terminal subdomain"/>
    <property type="match status" value="1"/>
</dbReference>
<evidence type="ECO:0000256" key="4">
    <source>
        <dbReference type="ARBA" id="ARBA00023172"/>
    </source>
</evidence>
<dbReference type="InterPro" id="IPR036267">
    <property type="entry name" value="RuvA_C_sf"/>
</dbReference>
<dbReference type="SUPFAM" id="SSF46929">
    <property type="entry name" value="DNA helicase RuvA subunit, C-terminal domain"/>
    <property type="match status" value="1"/>
</dbReference>
<evidence type="ECO:0000256" key="1">
    <source>
        <dbReference type="ARBA" id="ARBA00022490"/>
    </source>
</evidence>
<accession>A0AAJ5VVN1</accession>
<dbReference type="GO" id="GO:0005737">
    <property type="term" value="C:cytoplasm"/>
    <property type="evidence" value="ECO:0007669"/>
    <property type="project" value="UniProtKB-SubCell"/>
</dbReference>
<dbReference type="GO" id="GO:0009379">
    <property type="term" value="C:Holliday junction helicase complex"/>
    <property type="evidence" value="ECO:0007669"/>
    <property type="project" value="InterPro"/>
</dbReference>
<evidence type="ECO:0000256" key="5">
    <source>
        <dbReference type="ARBA" id="ARBA00023204"/>
    </source>
</evidence>
<evidence type="ECO:0000259" key="7">
    <source>
        <dbReference type="Pfam" id="PF01330"/>
    </source>
</evidence>
<keyword evidence="5 6" id="KW-0234">DNA repair</keyword>
<dbReference type="Pfam" id="PF07499">
    <property type="entry name" value="RuvA_C"/>
    <property type="match status" value="1"/>
</dbReference>
<keyword evidence="2 6" id="KW-0227">DNA damage</keyword>
<dbReference type="InterPro" id="IPR000085">
    <property type="entry name" value="RuvA"/>
</dbReference>
<dbReference type="GO" id="GO:0048476">
    <property type="term" value="C:Holliday junction resolvase complex"/>
    <property type="evidence" value="ECO:0007669"/>
    <property type="project" value="UniProtKB-UniRule"/>
</dbReference>
<feature type="region of interest" description="Domain I" evidence="6">
    <location>
        <begin position="1"/>
        <end position="64"/>
    </location>
</feature>
<dbReference type="InterPro" id="IPR013849">
    <property type="entry name" value="DNA_helicase_Holl-junc_RuvA_I"/>
</dbReference>
<feature type="domain" description="Holliday junction DNA helicase RuvA C-terminal" evidence="8">
    <location>
        <begin position="156"/>
        <end position="201"/>
    </location>
</feature>
<dbReference type="HAMAP" id="MF_00031">
    <property type="entry name" value="DNA_HJ_migration_RuvA"/>
    <property type="match status" value="1"/>
</dbReference>
<dbReference type="EMBL" id="CP119312">
    <property type="protein sequence ID" value="WEK04725.1"/>
    <property type="molecule type" value="Genomic_DNA"/>
</dbReference>
<keyword evidence="3 6" id="KW-0238">DNA-binding</keyword>
<evidence type="ECO:0000256" key="3">
    <source>
        <dbReference type="ARBA" id="ARBA00023125"/>
    </source>
</evidence>
<dbReference type="Gene3D" id="2.40.50.140">
    <property type="entry name" value="Nucleic acid-binding proteins"/>
    <property type="match status" value="1"/>
</dbReference>
<comment type="subunit">
    <text evidence="6">Homotetramer. Forms an RuvA(8)-RuvB(12)-Holliday junction (HJ) complex. HJ DNA is sandwiched between 2 RuvA tetramers; dsDNA enters through RuvA and exits via RuvB. An RuvB hexamer assembles on each DNA strand where it exits the tetramer. Each RuvB hexamer is contacted by two RuvA subunits (via domain III) on 2 adjacent RuvB subunits; this complex drives branch migration. In the full resolvosome a probable DNA-RuvA(4)-RuvB(12)-RuvC(2) complex forms which resolves the HJ.</text>
</comment>
<comment type="subcellular location">
    <subcellularLocation>
        <location evidence="6">Cytoplasm</location>
    </subcellularLocation>
</comment>
<dbReference type="InterPro" id="IPR012340">
    <property type="entry name" value="NA-bd_OB-fold"/>
</dbReference>
<organism evidence="9 10">
    <name type="scientific">Candidatus Devosia phytovorans</name>
    <dbReference type="NCBI Taxonomy" id="3121372"/>
    <lineage>
        <taxon>Bacteria</taxon>
        <taxon>Pseudomonadati</taxon>
        <taxon>Pseudomonadota</taxon>
        <taxon>Alphaproteobacteria</taxon>
        <taxon>Hyphomicrobiales</taxon>
        <taxon>Devosiaceae</taxon>
        <taxon>Devosia</taxon>
    </lineage>
</organism>
<comment type="function">
    <text evidence="6">The RuvA-RuvB-RuvC complex processes Holliday junction (HJ) DNA during genetic recombination and DNA repair, while the RuvA-RuvB complex plays an important role in the rescue of blocked DNA replication forks via replication fork reversal (RFR). RuvA specifically binds to HJ cruciform DNA, conferring on it an open structure. The RuvB hexamer acts as an ATP-dependent pump, pulling dsDNA into and through the RuvAB complex. HJ branch migration allows RuvC to scan DNA until it finds its consensus sequence, where it cleaves and resolves the cruciform DNA.</text>
</comment>
<proteinExistence type="inferred from homology"/>
<keyword evidence="1 6" id="KW-0963">Cytoplasm</keyword>
<dbReference type="GO" id="GO:0000400">
    <property type="term" value="F:four-way junction DNA binding"/>
    <property type="evidence" value="ECO:0007669"/>
    <property type="project" value="UniProtKB-UniRule"/>
</dbReference>
<keyword evidence="4 6" id="KW-0233">DNA recombination</keyword>
<evidence type="ECO:0000313" key="10">
    <source>
        <dbReference type="Proteomes" id="UP001217476"/>
    </source>
</evidence>
<dbReference type="NCBIfam" id="TIGR00084">
    <property type="entry name" value="ruvA"/>
    <property type="match status" value="1"/>
</dbReference>
<evidence type="ECO:0000256" key="2">
    <source>
        <dbReference type="ARBA" id="ARBA00022763"/>
    </source>
</evidence>
<dbReference type="Gene3D" id="1.10.8.10">
    <property type="entry name" value="DNA helicase RuvA subunit, C-terminal domain"/>
    <property type="match status" value="1"/>
</dbReference>
<gene>
    <name evidence="6 9" type="primary">ruvA</name>
    <name evidence="9" type="ORF">P0Y65_00245</name>
</gene>
<dbReference type="Pfam" id="PF14520">
    <property type="entry name" value="HHH_5"/>
    <property type="match status" value="1"/>
</dbReference>
<dbReference type="GO" id="GO:0006310">
    <property type="term" value="P:DNA recombination"/>
    <property type="evidence" value="ECO:0007669"/>
    <property type="project" value="UniProtKB-UniRule"/>
</dbReference>
<evidence type="ECO:0000256" key="6">
    <source>
        <dbReference type="HAMAP-Rule" id="MF_00031"/>
    </source>
</evidence>
<dbReference type="SUPFAM" id="SSF47781">
    <property type="entry name" value="RuvA domain 2-like"/>
    <property type="match status" value="1"/>
</dbReference>
<evidence type="ECO:0000313" key="9">
    <source>
        <dbReference type="EMBL" id="WEK04725.1"/>
    </source>
</evidence>
<dbReference type="InterPro" id="IPR011114">
    <property type="entry name" value="RuvA_C"/>
</dbReference>
<dbReference type="GO" id="GO:0006281">
    <property type="term" value="P:DNA repair"/>
    <property type="evidence" value="ECO:0007669"/>
    <property type="project" value="UniProtKB-UniRule"/>
</dbReference>